<organism evidence="1 2">
    <name type="scientific">Planobacterium oryzisoli</name>
    <dbReference type="NCBI Taxonomy" id="2771435"/>
    <lineage>
        <taxon>Bacteria</taxon>
        <taxon>Pseudomonadati</taxon>
        <taxon>Bacteroidota</taxon>
        <taxon>Flavobacteriia</taxon>
        <taxon>Flavobacteriales</taxon>
        <taxon>Weeksellaceae</taxon>
        <taxon>Chryseobacterium group</taxon>
        <taxon>Chryseobacterium</taxon>
    </lineage>
</organism>
<gene>
    <name evidence="1" type="ORF">IC612_01460</name>
</gene>
<proteinExistence type="predicted"/>
<name>A0A930YU98_9FLAO</name>
<sequence>MELKKRIHTLTPESAKKWGKMNSSQMLRHCRKIIDISCGDIILPKIHPLLKVIGIITKYEMYIFGNGIPRSMPTFKEVVVTERCNFEKSKVELIEALDRCVEKARCKQLLYEHALFGRMSSKRWGYMHYKHLNHHLKQFGV</sequence>
<keyword evidence="2" id="KW-1185">Reference proteome</keyword>
<dbReference type="InterPro" id="IPR011463">
    <property type="entry name" value="DUF1569"/>
</dbReference>
<evidence type="ECO:0000313" key="2">
    <source>
        <dbReference type="Proteomes" id="UP000694480"/>
    </source>
</evidence>
<dbReference type="Proteomes" id="UP000694480">
    <property type="component" value="Unassembled WGS sequence"/>
</dbReference>
<evidence type="ECO:0000313" key="1">
    <source>
        <dbReference type="EMBL" id="MBF5026462.1"/>
    </source>
</evidence>
<dbReference type="EMBL" id="JADKYY010000001">
    <property type="protein sequence ID" value="MBF5026462.1"/>
    <property type="molecule type" value="Genomic_DNA"/>
</dbReference>
<reference evidence="1" key="1">
    <citation type="submission" date="2020-11" db="EMBL/GenBank/DDBJ databases">
        <title>Genome seq and assembly of Planobacterium sp.</title>
        <authorList>
            <person name="Chhetri G."/>
        </authorList>
    </citation>
    <scope>NUCLEOTIDE SEQUENCE</scope>
    <source>
        <strain evidence="1">GCR5</strain>
    </source>
</reference>
<dbReference type="Gene3D" id="1.20.120.450">
    <property type="entry name" value="dinb family like domain"/>
    <property type="match status" value="1"/>
</dbReference>
<protein>
    <submittedName>
        <fullName evidence="1">DUF1569 domain-containing protein</fullName>
    </submittedName>
</protein>
<comment type="caution">
    <text evidence="1">The sequence shown here is derived from an EMBL/GenBank/DDBJ whole genome shotgun (WGS) entry which is preliminary data.</text>
</comment>
<accession>A0A930YU98</accession>
<dbReference type="AlphaFoldDB" id="A0A930YU98"/>
<dbReference type="InterPro" id="IPR034660">
    <property type="entry name" value="DinB/YfiT-like"/>
</dbReference>
<dbReference type="Pfam" id="PF07606">
    <property type="entry name" value="DUF1569"/>
    <property type="match status" value="1"/>
</dbReference>